<dbReference type="AlphaFoldDB" id="A0A848GYG7"/>
<name>A0A848GYG7_9BURK</name>
<keyword evidence="2" id="KW-1185">Reference proteome</keyword>
<gene>
    <name evidence="1" type="ORF">HHL11_07685</name>
</gene>
<sequence>MEIVRARGRRPEIRIYATAAEALAAGIVRSVIDRIWGHPPKPAPPDCQTLGEWDPRKGDVWITCINNGCDSSEGCHLLSWPREGPDDTRDEGTGGRWAEPGRVYQCSCVYSD</sequence>
<evidence type="ECO:0000313" key="1">
    <source>
        <dbReference type="EMBL" id="NML43625.1"/>
    </source>
</evidence>
<comment type="caution">
    <text evidence="1">The sequence shown here is derived from an EMBL/GenBank/DDBJ whole genome shotgun (WGS) entry which is preliminary data.</text>
</comment>
<dbReference type="RefSeq" id="WP_169417822.1">
    <property type="nucleotide sequence ID" value="NZ_JABBFX010000001.1"/>
</dbReference>
<accession>A0A848GYG7</accession>
<proteinExistence type="predicted"/>
<protein>
    <submittedName>
        <fullName evidence="1">Uncharacterized protein</fullName>
    </submittedName>
</protein>
<dbReference type="Proteomes" id="UP000541185">
    <property type="component" value="Unassembled WGS sequence"/>
</dbReference>
<organism evidence="1 2">
    <name type="scientific">Ramlibacter agri</name>
    <dbReference type="NCBI Taxonomy" id="2728837"/>
    <lineage>
        <taxon>Bacteria</taxon>
        <taxon>Pseudomonadati</taxon>
        <taxon>Pseudomonadota</taxon>
        <taxon>Betaproteobacteria</taxon>
        <taxon>Burkholderiales</taxon>
        <taxon>Comamonadaceae</taxon>
        <taxon>Ramlibacter</taxon>
    </lineage>
</organism>
<reference evidence="1 2" key="1">
    <citation type="submission" date="2020-04" db="EMBL/GenBank/DDBJ databases">
        <title>Ramlibacter sp. G-1-2-2 isolated from soil.</title>
        <authorList>
            <person name="Dahal R.H."/>
        </authorList>
    </citation>
    <scope>NUCLEOTIDE SEQUENCE [LARGE SCALE GENOMIC DNA]</scope>
    <source>
        <strain evidence="1 2">G-1-2-2</strain>
    </source>
</reference>
<evidence type="ECO:0000313" key="2">
    <source>
        <dbReference type="Proteomes" id="UP000541185"/>
    </source>
</evidence>
<dbReference type="EMBL" id="JABBFX010000001">
    <property type="protein sequence ID" value="NML43625.1"/>
    <property type="molecule type" value="Genomic_DNA"/>
</dbReference>